<dbReference type="InterPro" id="IPR005475">
    <property type="entry name" value="Transketolase-like_Pyr-bd"/>
</dbReference>
<dbReference type="STRING" id="1411621.AUC43_17170"/>
<keyword evidence="7" id="KW-0479">Metal-binding</keyword>
<organism evidence="13 14">
    <name type="scientific">Hymenobacter sedentarius</name>
    <dbReference type="NCBI Taxonomy" id="1411621"/>
    <lineage>
        <taxon>Bacteria</taxon>
        <taxon>Pseudomonadati</taxon>
        <taxon>Bacteroidota</taxon>
        <taxon>Cytophagia</taxon>
        <taxon>Cytophagales</taxon>
        <taxon>Hymenobacteraceae</taxon>
        <taxon>Hymenobacter</taxon>
    </lineage>
</organism>
<dbReference type="OrthoDB" id="9803371at2"/>
<dbReference type="InterPro" id="IPR033248">
    <property type="entry name" value="Transketolase_C"/>
</dbReference>
<keyword evidence="9" id="KW-0784">Thiamine biosynthesis</keyword>
<keyword evidence="14" id="KW-1185">Reference proteome</keyword>
<dbReference type="SMART" id="SM00861">
    <property type="entry name" value="Transket_pyr"/>
    <property type="match status" value="1"/>
</dbReference>
<evidence type="ECO:0000313" key="14">
    <source>
        <dbReference type="Proteomes" id="UP000059542"/>
    </source>
</evidence>
<accession>A0A0U4C1Y6</accession>
<sequence>MTYEELIKQTALADDRLVVMTAENRALIRNLPAVLGPRFIDTGITEQTLIGAAAGLALRGRIPVVHALATFLTLRAFEFVRTDVGIAGLPVKLSGFVPGFLSDGNGPTHQAIEDVSLMRGIPGMTVFAPADEADMLAMLPAIWASPAPAYVRINTRPATYEHAPFEMGKAEIVAEGTDVTILTYGMLFEQTLVARELLQAQGKSVGLINLRSLKPIDEAALLNVARRGSLLVTVEDHFITGGLYSILAEVLLRNQLTARVLPLALEERWYRPGRLSAVLEHEGFTGQHIAHRIATALGENGSTISAGPAVLENQFAE</sequence>
<evidence type="ECO:0000313" key="13">
    <source>
        <dbReference type="EMBL" id="ALW86657.1"/>
    </source>
</evidence>
<reference evidence="13 14" key="1">
    <citation type="submission" date="2015-12" db="EMBL/GenBank/DDBJ databases">
        <authorList>
            <person name="Shamseldin A."/>
            <person name="Moawad H."/>
            <person name="Abd El-Rahim W.M."/>
            <person name="Sadowsky M.J."/>
        </authorList>
    </citation>
    <scope>NUCLEOTIDE SEQUENCE [LARGE SCALE GENOMIC DNA]</scope>
    <source>
        <strain evidence="13 14">DG5B</strain>
    </source>
</reference>
<evidence type="ECO:0000256" key="2">
    <source>
        <dbReference type="ARBA" id="ARBA00004980"/>
    </source>
</evidence>
<keyword evidence="8" id="KW-0460">Magnesium</keyword>
<name>A0A0U4C1Y6_9BACT</name>
<dbReference type="GO" id="GO:0016114">
    <property type="term" value="P:terpenoid biosynthetic process"/>
    <property type="evidence" value="ECO:0007669"/>
    <property type="project" value="InterPro"/>
</dbReference>
<dbReference type="InterPro" id="IPR029061">
    <property type="entry name" value="THDP-binding"/>
</dbReference>
<evidence type="ECO:0000256" key="6">
    <source>
        <dbReference type="ARBA" id="ARBA00022679"/>
    </source>
</evidence>
<dbReference type="GO" id="GO:0046872">
    <property type="term" value="F:metal ion binding"/>
    <property type="evidence" value="ECO:0007669"/>
    <property type="project" value="UniProtKB-KW"/>
</dbReference>
<dbReference type="Proteomes" id="UP000059542">
    <property type="component" value="Chromosome"/>
</dbReference>
<evidence type="ECO:0000256" key="9">
    <source>
        <dbReference type="ARBA" id="ARBA00022977"/>
    </source>
</evidence>
<dbReference type="RefSeq" id="WP_068196491.1">
    <property type="nucleotide sequence ID" value="NZ_CP013909.1"/>
</dbReference>
<dbReference type="SUPFAM" id="SSF52922">
    <property type="entry name" value="TK C-terminal domain-like"/>
    <property type="match status" value="1"/>
</dbReference>
<evidence type="ECO:0000256" key="11">
    <source>
        <dbReference type="ARBA" id="ARBA00023229"/>
    </source>
</evidence>
<comment type="cofactor">
    <cofactor evidence="1">
        <name>Mg(2+)</name>
        <dbReference type="ChEBI" id="CHEBI:18420"/>
    </cofactor>
</comment>
<keyword evidence="10" id="KW-0786">Thiamine pyrophosphate</keyword>
<dbReference type="SUPFAM" id="SSF52518">
    <property type="entry name" value="Thiamin diphosphate-binding fold (THDP-binding)"/>
    <property type="match status" value="1"/>
</dbReference>
<evidence type="ECO:0000256" key="10">
    <source>
        <dbReference type="ARBA" id="ARBA00023052"/>
    </source>
</evidence>
<dbReference type="PANTHER" id="PTHR43322:SF5">
    <property type="entry name" value="1-DEOXY-D-XYLULOSE-5-PHOSPHATE SYNTHASE, CHLOROPLASTIC"/>
    <property type="match status" value="1"/>
</dbReference>
<comment type="subunit">
    <text evidence="4">Homodimer.</text>
</comment>
<evidence type="ECO:0000256" key="8">
    <source>
        <dbReference type="ARBA" id="ARBA00022842"/>
    </source>
</evidence>
<dbReference type="InterPro" id="IPR009014">
    <property type="entry name" value="Transketo_C/PFOR_II"/>
</dbReference>
<dbReference type="CDD" id="cd07033">
    <property type="entry name" value="TPP_PYR_DXS_TK_like"/>
    <property type="match status" value="1"/>
</dbReference>
<dbReference type="Gene3D" id="3.40.50.970">
    <property type="match status" value="1"/>
</dbReference>
<dbReference type="Pfam" id="PF02780">
    <property type="entry name" value="Transketolase_C"/>
    <property type="match status" value="1"/>
</dbReference>
<gene>
    <name evidence="13" type="ORF">AUC43_17170</name>
</gene>
<evidence type="ECO:0000256" key="7">
    <source>
        <dbReference type="ARBA" id="ARBA00022723"/>
    </source>
</evidence>
<dbReference type="GO" id="GO:0019288">
    <property type="term" value="P:isopentenyl diphosphate biosynthetic process, methylerythritol 4-phosphate pathway"/>
    <property type="evidence" value="ECO:0007669"/>
    <property type="project" value="TreeGrafter"/>
</dbReference>
<comment type="similarity">
    <text evidence="3">Belongs to the transketolase family. DXPS subfamily.</text>
</comment>
<dbReference type="Gene3D" id="3.40.50.920">
    <property type="match status" value="1"/>
</dbReference>
<dbReference type="GO" id="GO:0005829">
    <property type="term" value="C:cytosol"/>
    <property type="evidence" value="ECO:0007669"/>
    <property type="project" value="TreeGrafter"/>
</dbReference>
<dbReference type="EC" id="2.2.1.7" evidence="5"/>
<comment type="pathway">
    <text evidence="2">Metabolic intermediate biosynthesis; 1-deoxy-D-xylulose 5-phosphate biosynthesis; 1-deoxy-D-xylulose 5-phosphate from D-glyceraldehyde 3-phosphate and pyruvate: step 1/1.</text>
</comment>
<evidence type="ECO:0000256" key="3">
    <source>
        <dbReference type="ARBA" id="ARBA00011081"/>
    </source>
</evidence>
<dbReference type="GO" id="GO:0009228">
    <property type="term" value="P:thiamine biosynthetic process"/>
    <property type="evidence" value="ECO:0007669"/>
    <property type="project" value="UniProtKB-KW"/>
</dbReference>
<dbReference type="EMBL" id="CP013909">
    <property type="protein sequence ID" value="ALW86657.1"/>
    <property type="molecule type" value="Genomic_DNA"/>
</dbReference>
<dbReference type="KEGG" id="hyg:AUC43_17170"/>
<evidence type="ECO:0000256" key="1">
    <source>
        <dbReference type="ARBA" id="ARBA00001946"/>
    </source>
</evidence>
<dbReference type="Pfam" id="PF02779">
    <property type="entry name" value="Transket_pyr"/>
    <property type="match status" value="1"/>
</dbReference>
<dbReference type="InterPro" id="IPR005477">
    <property type="entry name" value="Dxylulose-5-P_synthase"/>
</dbReference>
<dbReference type="GO" id="GO:0008661">
    <property type="term" value="F:1-deoxy-D-xylulose-5-phosphate synthase activity"/>
    <property type="evidence" value="ECO:0007669"/>
    <property type="project" value="UniProtKB-EC"/>
</dbReference>
<evidence type="ECO:0000259" key="12">
    <source>
        <dbReference type="SMART" id="SM00861"/>
    </source>
</evidence>
<dbReference type="AlphaFoldDB" id="A0A0U4C1Y6"/>
<keyword evidence="11" id="KW-0414">Isoprene biosynthesis</keyword>
<dbReference type="PANTHER" id="PTHR43322">
    <property type="entry name" value="1-D-DEOXYXYLULOSE 5-PHOSPHATE SYNTHASE-RELATED"/>
    <property type="match status" value="1"/>
</dbReference>
<protein>
    <recommendedName>
        <fullName evidence="5">1-deoxy-D-xylulose-5-phosphate synthase</fullName>
        <ecNumber evidence="5">2.2.1.7</ecNumber>
    </recommendedName>
</protein>
<keyword evidence="6" id="KW-0808">Transferase</keyword>
<feature type="domain" description="Transketolase-like pyrimidine-binding" evidence="12">
    <location>
        <begin position="1"/>
        <end position="162"/>
    </location>
</feature>
<evidence type="ECO:0000256" key="4">
    <source>
        <dbReference type="ARBA" id="ARBA00011738"/>
    </source>
</evidence>
<evidence type="ECO:0000256" key="5">
    <source>
        <dbReference type="ARBA" id="ARBA00013150"/>
    </source>
</evidence>
<proteinExistence type="inferred from homology"/>